<evidence type="ECO:0000256" key="2">
    <source>
        <dbReference type="ARBA" id="ARBA00005135"/>
    </source>
</evidence>
<feature type="active site" description="Proton donor" evidence="14">
    <location>
        <position position="236"/>
    </location>
</feature>
<dbReference type="FunFam" id="1.10.150.210:FF:000001">
    <property type="entry name" value="Phosphoserine phosphatase"/>
    <property type="match status" value="1"/>
</dbReference>
<comment type="pathway">
    <text evidence="2">Amino-acid biosynthesis; L-serine biosynthesis; L-serine from 3-phospho-D-glycerate: step 3/3.</text>
</comment>
<proteinExistence type="inferred from homology"/>
<comment type="catalytic activity">
    <reaction evidence="13">
        <text>O-phospho-D-serine + H2O = D-serine + phosphate</text>
        <dbReference type="Rhea" id="RHEA:24873"/>
        <dbReference type="ChEBI" id="CHEBI:15377"/>
        <dbReference type="ChEBI" id="CHEBI:35247"/>
        <dbReference type="ChEBI" id="CHEBI:43474"/>
        <dbReference type="ChEBI" id="CHEBI:58680"/>
        <dbReference type="EC" id="3.1.3.3"/>
    </reaction>
</comment>
<dbReference type="CDD" id="cd04870">
    <property type="entry name" value="ACT_PSP_1"/>
    <property type="match status" value="1"/>
</dbReference>
<dbReference type="EC" id="3.1.3.3" evidence="4"/>
<evidence type="ECO:0000256" key="11">
    <source>
        <dbReference type="ARBA" id="ARBA00031693"/>
    </source>
</evidence>
<dbReference type="InterPro" id="IPR049148">
    <property type="entry name" value="PSP_ACT"/>
</dbReference>
<protein>
    <recommendedName>
        <fullName evidence="5">Phosphoserine phosphatase</fullName>
        <ecNumber evidence="4">3.1.3.3</ecNumber>
    </recommendedName>
    <alternativeName>
        <fullName evidence="11">O-phosphoserine phosphohydrolase</fullName>
    </alternativeName>
</protein>
<name>A0A3D9N1Q8_9FLAO</name>
<dbReference type="NCBIfam" id="TIGR01488">
    <property type="entry name" value="HAD-SF-IB"/>
    <property type="match status" value="1"/>
</dbReference>
<dbReference type="GO" id="GO:0000287">
    <property type="term" value="F:magnesium ion binding"/>
    <property type="evidence" value="ECO:0007669"/>
    <property type="project" value="TreeGrafter"/>
</dbReference>
<feature type="domain" description="ACT" evidence="15">
    <location>
        <begin position="44"/>
        <end position="122"/>
    </location>
</feature>
<dbReference type="NCBIfam" id="TIGR00338">
    <property type="entry name" value="serB"/>
    <property type="match status" value="1"/>
</dbReference>
<keyword evidence="6" id="KW-0028">Amino-acid biosynthesis</keyword>
<dbReference type="Pfam" id="PF12710">
    <property type="entry name" value="HAD"/>
    <property type="match status" value="1"/>
</dbReference>
<dbReference type="PROSITE" id="PS51671">
    <property type="entry name" value="ACT"/>
    <property type="match status" value="1"/>
</dbReference>
<dbReference type="SFLD" id="SFLDG01137">
    <property type="entry name" value="C1.6.1:_Phosphoserine_Phosphat"/>
    <property type="match status" value="1"/>
</dbReference>
<evidence type="ECO:0000256" key="12">
    <source>
        <dbReference type="ARBA" id="ARBA00048138"/>
    </source>
</evidence>
<evidence type="ECO:0000313" key="17">
    <source>
        <dbReference type="Proteomes" id="UP000256919"/>
    </source>
</evidence>
<evidence type="ECO:0000256" key="3">
    <source>
        <dbReference type="ARBA" id="ARBA00009184"/>
    </source>
</evidence>
<evidence type="ECO:0000256" key="5">
    <source>
        <dbReference type="ARBA" id="ARBA00015196"/>
    </source>
</evidence>
<evidence type="ECO:0000313" key="16">
    <source>
        <dbReference type="EMBL" id="REE25669.1"/>
    </source>
</evidence>
<keyword evidence="17" id="KW-1185">Reference proteome</keyword>
<sequence>MKIGKFLQVKAGIIVLLNNTFLFRVNYRISQPTTNLKVATDIFLLNISGQDRPGLTSSLTSVLAEYDAKILDIGQANIHDTLSLGIMFEIKKGKKSSAVLKDLLFKAYELGIKAKFTPISLEDYENWVNQQGKDRYIITILGEKLAAEQISEVTKIISEKNLNIDSIKRLTGRLSLVKKEEYPRASIQLSIRGKIGDKSDFTRKFMEISRELDADIAFQEDNIFRRNRRLVCFDMDSTLIQTEVIDELAELAGVGAQVKAITESAMQGEIDFNESFKQRMKLLEGLSESVLQEVAERLPITKGAKRLIDTLHYYGFKTAILSGGFTYFGHYLQKKLDIDYVFANQLEIKDGVLTGGYLGDIVDGNKKAEYLQQLADEMGIDISQTIAVGDGANDLQMLNLAGLGIAFHAKPTVKDNAQSSISSIGLDGVLYLLGYHDRHIDLLS</sequence>
<evidence type="ECO:0000256" key="6">
    <source>
        <dbReference type="ARBA" id="ARBA00022605"/>
    </source>
</evidence>
<feature type="active site" description="Nucleophile" evidence="14">
    <location>
        <position position="234"/>
    </location>
</feature>
<dbReference type="Pfam" id="PF21086">
    <property type="entry name" value="ACT_PSP_2"/>
    <property type="match status" value="1"/>
</dbReference>
<evidence type="ECO:0000256" key="7">
    <source>
        <dbReference type="ARBA" id="ARBA00022723"/>
    </source>
</evidence>
<dbReference type="AlphaFoldDB" id="A0A3D9N1Q8"/>
<dbReference type="PANTHER" id="PTHR43344">
    <property type="entry name" value="PHOSPHOSERINE PHOSPHATASE"/>
    <property type="match status" value="1"/>
</dbReference>
<dbReference type="PANTHER" id="PTHR43344:SF2">
    <property type="entry name" value="PHOSPHOSERINE PHOSPHATASE"/>
    <property type="match status" value="1"/>
</dbReference>
<dbReference type="GO" id="GO:0006564">
    <property type="term" value="P:L-serine biosynthetic process"/>
    <property type="evidence" value="ECO:0007669"/>
    <property type="project" value="UniProtKB-KW"/>
</dbReference>
<keyword evidence="8" id="KW-0378">Hydrolase</keyword>
<evidence type="ECO:0000256" key="14">
    <source>
        <dbReference type="PIRSR" id="PIRSR604469-1"/>
    </source>
</evidence>
<dbReference type="InterPro" id="IPR004469">
    <property type="entry name" value="PSP"/>
</dbReference>
<dbReference type="EMBL" id="QREI01000002">
    <property type="protein sequence ID" value="REE25669.1"/>
    <property type="molecule type" value="Genomic_DNA"/>
</dbReference>
<dbReference type="InterPro" id="IPR050582">
    <property type="entry name" value="HAD-like_SerB"/>
</dbReference>
<comment type="similarity">
    <text evidence="3">Belongs to the HAD-like hydrolase superfamily. SerB family.</text>
</comment>
<dbReference type="Gene3D" id="3.40.50.1000">
    <property type="entry name" value="HAD superfamily/HAD-like"/>
    <property type="match status" value="1"/>
</dbReference>
<accession>A0A3D9N1Q8</accession>
<comment type="caution">
    <text evidence="16">The sequence shown here is derived from an EMBL/GenBank/DDBJ whole genome shotgun (WGS) entry which is preliminary data.</text>
</comment>
<dbReference type="GO" id="GO:0036424">
    <property type="term" value="F:L-phosphoserine phosphatase activity"/>
    <property type="evidence" value="ECO:0007669"/>
    <property type="project" value="InterPro"/>
</dbReference>
<evidence type="ECO:0000256" key="4">
    <source>
        <dbReference type="ARBA" id="ARBA00012640"/>
    </source>
</evidence>
<dbReference type="Pfam" id="PF13740">
    <property type="entry name" value="ACT_6"/>
    <property type="match status" value="1"/>
</dbReference>
<gene>
    <name evidence="16" type="ORF">DFQ09_102260</name>
</gene>
<dbReference type="CDD" id="cd07500">
    <property type="entry name" value="HAD_PSP"/>
    <property type="match status" value="1"/>
</dbReference>
<evidence type="ECO:0000259" key="15">
    <source>
        <dbReference type="PROSITE" id="PS51671"/>
    </source>
</evidence>
<evidence type="ECO:0000256" key="13">
    <source>
        <dbReference type="ARBA" id="ARBA00048523"/>
    </source>
</evidence>
<dbReference type="InterPro" id="IPR002912">
    <property type="entry name" value="ACT_dom"/>
</dbReference>
<comment type="catalytic activity">
    <reaction evidence="12">
        <text>O-phospho-L-serine + H2O = L-serine + phosphate</text>
        <dbReference type="Rhea" id="RHEA:21208"/>
        <dbReference type="ChEBI" id="CHEBI:15377"/>
        <dbReference type="ChEBI" id="CHEBI:33384"/>
        <dbReference type="ChEBI" id="CHEBI:43474"/>
        <dbReference type="ChEBI" id="CHEBI:57524"/>
        <dbReference type="EC" id="3.1.3.3"/>
    </reaction>
</comment>
<keyword evidence="10" id="KW-0718">Serine biosynthesis</keyword>
<dbReference type="SFLD" id="SFLDG01136">
    <property type="entry name" value="C1.6:_Phosphoserine_Phosphatas"/>
    <property type="match status" value="1"/>
</dbReference>
<reference evidence="16 17" key="1">
    <citation type="submission" date="2018-07" db="EMBL/GenBank/DDBJ databases">
        <title>Genomic Encyclopedia of Type Strains, Phase III (KMG-III): the genomes of soil and plant-associated and newly described type strains.</title>
        <authorList>
            <person name="Whitman W."/>
        </authorList>
    </citation>
    <scope>NUCLEOTIDE SEQUENCE [LARGE SCALE GENOMIC DNA]</scope>
    <source>
        <strain evidence="16 17">CECT 7948</strain>
    </source>
</reference>
<evidence type="ECO:0000256" key="9">
    <source>
        <dbReference type="ARBA" id="ARBA00022842"/>
    </source>
</evidence>
<keyword evidence="9" id="KW-0460">Magnesium</keyword>
<dbReference type="UniPathway" id="UPA00135">
    <property type="reaction ID" value="UER00198"/>
</dbReference>
<organism evidence="16 17">
    <name type="scientific">Winogradskyella pacifica</name>
    <dbReference type="NCBI Taxonomy" id="664642"/>
    <lineage>
        <taxon>Bacteria</taxon>
        <taxon>Pseudomonadati</taxon>
        <taxon>Bacteroidota</taxon>
        <taxon>Flavobacteriia</taxon>
        <taxon>Flavobacteriales</taxon>
        <taxon>Flavobacteriaceae</taxon>
        <taxon>Winogradskyella</taxon>
    </lineage>
</organism>
<evidence type="ECO:0000256" key="8">
    <source>
        <dbReference type="ARBA" id="ARBA00022801"/>
    </source>
</evidence>
<dbReference type="Gene3D" id="3.30.70.260">
    <property type="match status" value="1"/>
</dbReference>
<dbReference type="CDD" id="cd04871">
    <property type="entry name" value="ACT_PSP_2"/>
    <property type="match status" value="1"/>
</dbReference>
<dbReference type="GO" id="GO:0005737">
    <property type="term" value="C:cytoplasm"/>
    <property type="evidence" value="ECO:0007669"/>
    <property type="project" value="TreeGrafter"/>
</dbReference>
<dbReference type="SUPFAM" id="SSF56784">
    <property type="entry name" value="HAD-like"/>
    <property type="match status" value="1"/>
</dbReference>
<dbReference type="InterPro" id="IPR036412">
    <property type="entry name" value="HAD-like_sf"/>
</dbReference>
<dbReference type="InterPro" id="IPR023214">
    <property type="entry name" value="HAD_sf"/>
</dbReference>
<dbReference type="InterPro" id="IPR045865">
    <property type="entry name" value="ACT-like_dom_sf"/>
</dbReference>
<dbReference type="Proteomes" id="UP000256919">
    <property type="component" value="Unassembled WGS sequence"/>
</dbReference>
<comment type="cofactor">
    <cofactor evidence="1">
        <name>Mg(2+)</name>
        <dbReference type="ChEBI" id="CHEBI:18420"/>
    </cofactor>
</comment>
<dbReference type="SUPFAM" id="SSF55021">
    <property type="entry name" value="ACT-like"/>
    <property type="match status" value="1"/>
</dbReference>
<keyword evidence="7" id="KW-0479">Metal-binding</keyword>
<evidence type="ECO:0000256" key="10">
    <source>
        <dbReference type="ARBA" id="ARBA00023299"/>
    </source>
</evidence>
<dbReference type="SFLD" id="SFLDS00003">
    <property type="entry name" value="Haloacid_Dehalogenase"/>
    <property type="match status" value="1"/>
</dbReference>
<evidence type="ECO:0000256" key="1">
    <source>
        <dbReference type="ARBA" id="ARBA00001946"/>
    </source>
</evidence>
<dbReference type="SFLD" id="SFLDF00029">
    <property type="entry name" value="phosphoserine_phosphatase"/>
    <property type="match status" value="1"/>
</dbReference>